<evidence type="ECO:0000256" key="1">
    <source>
        <dbReference type="ARBA" id="ARBA00023015"/>
    </source>
</evidence>
<comment type="similarity">
    <text evidence="4">Belongs to the GbsR family.</text>
</comment>
<dbReference type="PANTHER" id="PTHR38465:SF1">
    <property type="entry name" value="HTH-TYPE TRANSCRIPTIONAL REGULATOR MJ1563-RELATED"/>
    <property type="match status" value="1"/>
</dbReference>
<evidence type="ECO:0000256" key="3">
    <source>
        <dbReference type="ARBA" id="ARBA00023163"/>
    </source>
</evidence>
<name>A0ABY1KAR1_9BACL</name>
<dbReference type="EMBL" id="FTNK01000017">
    <property type="protein sequence ID" value="SIR52460.1"/>
    <property type="molecule type" value="Genomic_DNA"/>
</dbReference>
<gene>
    <name evidence="5" type="ORF">SAMN05421578_11723</name>
</gene>
<accession>A0ABY1KAR1</accession>
<keyword evidence="6" id="KW-1185">Reference proteome</keyword>
<evidence type="ECO:0000313" key="6">
    <source>
        <dbReference type="Proteomes" id="UP000186666"/>
    </source>
</evidence>
<dbReference type="InterPro" id="IPR036388">
    <property type="entry name" value="WH-like_DNA-bd_sf"/>
</dbReference>
<dbReference type="InterPro" id="IPR026282">
    <property type="entry name" value="MJ1563"/>
</dbReference>
<comment type="caution">
    <text evidence="5">The sequence shown here is derived from an EMBL/GenBank/DDBJ whole genome shotgun (WGS) entry which is preliminary data.</text>
</comment>
<proteinExistence type="inferred from homology"/>
<reference evidence="5 6" key="1">
    <citation type="submission" date="2017-01" db="EMBL/GenBank/DDBJ databases">
        <authorList>
            <person name="Varghese N."/>
            <person name="Submissions S."/>
        </authorList>
    </citation>
    <scope>NUCLEOTIDE SEQUENCE [LARGE SCALE GENOMIC DNA]</scope>
    <source>
        <strain evidence="5 6">ATCC 23464</strain>
    </source>
</reference>
<dbReference type="InterPro" id="IPR052362">
    <property type="entry name" value="HTH-GbsR_regulator"/>
</dbReference>
<keyword evidence="3 4" id="KW-0804">Transcription</keyword>
<dbReference type="InterPro" id="IPR036390">
    <property type="entry name" value="WH_DNA-bd_sf"/>
</dbReference>
<protein>
    <recommendedName>
        <fullName evidence="4">HTH-type transcriptional regulator</fullName>
    </recommendedName>
</protein>
<dbReference type="GO" id="GO:0003677">
    <property type="term" value="F:DNA binding"/>
    <property type="evidence" value="ECO:0007669"/>
    <property type="project" value="UniProtKB-KW"/>
</dbReference>
<dbReference type="Gene3D" id="1.10.10.10">
    <property type="entry name" value="Winged helix-like DNA-binding domain superfamily/Winged helix DNA-binding domain"/>
    <property type="match status" value="1"/>
</dbReference>
<dbReference type="Proteomes" id="UP000186666">
    <property type="component" value="Unassembled WGS sequence"/>
</dbReference>
<sequence>MKQVAFGEERPDLSPREQLLRPMIDAIAQTMDLYGSNYSFGQLYGIMLFEDRPMTLEEMKNIMNMSKSNMSYGVRSLISSKMVTKLDEKRERKDLYAAETDFFQAFKNFFTLKLQREIDVMMETLEAVIPEFEEFTKASNTSEEDREHCLKDLSKLQHAVQYYNWLQQFVDELQKGDFFGNLPNEFKPFTK</sequence>
<evidence type="ECO:0000256" key="2">
    <source>
        <dbReference type="ARBA" id="ARBA00023125"/>
    </source>
</evidence>
<evidence type="ECO:0000313" key="5">
    <source>
        <dbReference type="EMBL" id="SIR52460.1"/>
    </source>
</evidence>
<dbReference type="PIRSF" id="PIRSF006707">
    <property type="entry name" value="MJ1563"/>
    <property type="match status" value="1"/>
</dbReference>
<organism evidence="5 6">
    <name type="scientific">Paenibacillus macquariensis</name>
    <dbReference type="NCBI Taxonomy" id="948756"/>
    <lineage>
        <taxon>Bacteria</taxon>
        <taxon>Bacillati</taxon>
        <taxon>Bacillota</taxon>
        <taxon>Bacilli</taxon>
        <taxon>Bacillales</taxon>
        <taxon>Paenibacillaceae</taxon>
        <taxon>Paenibacillus</taxon>
    </lineage>
</organism>
<dbReference type="SUPFAM" id="SSF46785">
    <property type="entry name" value="Winged helix' DNA-binding domain"/>
    <property type="match status" value="1"/>
</dbReference>
<dbReference type="PANTHER" id="PTHR38465">
    <property type="entry name" value="HTH-TYPE TRANSCRIPTIONAL REGULATOR MJ1563-RELATED"/>
    <property type="match status" value="1"/>
</dbReference>
<dbReference type="RefSeq" id="WP_068592602.1">
    <property type="nucleotide sequence ID" value="NZ_FTNK01000017.1"/>
</dbReference>
<keyword evidence="1 4" id="KW-0805">Transcription regulation</keyword>
<keyword evidence="2 4" id="KW-0238">DNA-binding</keyword>
<evidence type="ECO:0000256" key="4">
    <source>
        <dbReference type="PIRNR" id="PIRNR006707"/>
    </source>
</evidence>